<evidence type="ECO:0000259" key="6">
    <source>
        <dbReference type="PROSITE" id="PS50893"/>
    </source>
</evidence>
<keyword evidence="3" id="KW-0997">Cell inner membrane</keyword>
<keyword evidence="1" id="KW-0813">Transport</keyword>
<dbReference type="SUPFAM" id="SSF52540">
    <property type="entry name" value="P-loop containing nucleoside triphosphate hydrolases"/>
    <property type="match status" value="1"/>
</dbReference>
<dbReference type="Pfam" id="PF12399">
    <property type="entry name" value="BCA_ABC_TP_C"/>
    <property type="match status" value="1"/>
</dbReference>
<dbReference type="PANTHER" id="PTHR45772">
    <property type="entry name" value="CONSERVED COMPONENT OF ABC TRANSPORTER FOR NATURAL AMINO ACIDS-RELATED"/>
    <property type="match status" value="1"/>
</dbReference>
<keyword evidence="4" id="KW-0547">Nucleotide-binding</keyword>
<dbReference type="PANTHER" id="PTHR45772:SF7">
    <property type="entry name" value="AMINO ACID ABC TRANSPORTER ATP-BINDING PROTEIN"/>
    <property type="match status" value="1"/>
</dbReference>
<proteinExistence type="predicted"/>
<dbReference type="InterPro" id="IPR003593">
    <property type="entry name" value="AAA+_ATPase"/>
</dbReference>
<dbReference type="Proteomes" id="UP000297385">
    <property type="component" value="Unassembled WGS sequence"/>
</dbReference>
<evidence type="ECO:0000256" key="5">
    <source>
        <dbReference type="ARBA" id="ARBA00022840"/>
    </source>
</evidence>
<dbReference type="EMBL" id="SNVI01000008">
    <property type="protein sequence ID" value="TFE36504.1"/>
    <property type="molecule type" value="Genomic_DNA"/>
</dbReference>
<protein>
    <submittedName>
        <fullName evidence="7">ABC transporter ATP-binding protein</fullName>
    </submittedName>
</protein>
<gene>
    <name evidence="7" type="ORF">E2553_42970</name>
</gene>
<dbReference type="GO" id="GO:0015192">
    <property type="term" value="F:L-phenylalanine transmembrane transporter activity"/>
    <property type="evidence" value="ECO:0007669"/>
    <property type="project" value="TreeGrafter"/>
</dbReference>
<dbReference type="GO" id="GO:0005886">
    <property type="term" value="C:plasma membrane"/>
    <property type="evidence" value="ECO:0007669"/>
    <property type="project" value="TreeGrafter"/>
</dbReference>
<dbReference type="PROSITE" id="PS50893">
    <property type="entry name" value="ABC_TRANSPORTER_2"/>
    <property type="match status" value="1"/>
</dbReference>
<feature type="domain" description="ABC transporter" evidence="6">
    <location>
        <begin position="3"/>
        <end position="236"/>
    </location>
</feature>
<keyword evidence="3" id="KW-0472">Membrane</keyword>
<dbReference type="GO" id="GO:0016887">
    <property type="term" value="F:ATP hydrolysis activity"/>
    <property type="evidence" value="ECO:0007669"/>
    <property type="project" value="InterPro"/>
</dbReference>
<dbReference type="RefSeq" id="WP_134466605.1">
    <property type="nucleotide sequence ID" value="NZ_SNVI01000008.1"/>
</dbReference>
<evidence type="ECO:0000313" key="7">
    <source>
        <dbReference type="EMBL" id="TFE36504.1"/>
    </source>
</evidence>
<dbReference type="GO" id="GO:0005524">
    <property type="term" value="F:ATP binding"/>
    <property type="evidence" value="ECO:0007669"/>
    <property type="project" value="UniProtKB-KW"/>
</dbReference>
<reference evidence="7 8" key="1">
    <citation type="submission" date="2019-03" db="EMBL/GenBank/DDBJ databases">
        <title>Complete Genome Sequence of Paraburkholderia dipogonis ICMP 19430T, a Nitrogen-fixing Symbiont of the South African Invasive Legume Dipogon lignosus in New Zealand.</title>
        <authorList>
            <person name="De Meyer S.E."/>
        </authorList>
    </citation>
    <scope>NUCLEOTIDE SEQUENCE [LARGE SCALE GENOMIC DNA]</scope>
    <source>
        <strain evidence="7 8">ICMP 19430</strain>
    </source>
</reference>
<keyword evidence="2" id="KW-1003">Cell membrane</keyword>
<dbReference type="GO" id="GO:0005304">
    <property type="term" value="F:L-valine transmembrane transporter activity"/>
    <property type="evidence" value="ECO:0007669"/>
    <property type="project" value="TreeGrafter"/>
</dbReference>
<dbReference type="CDD" id="cd03219">
    <property type="entry name" value="ABC_Mj1267_LivG_branched"/>
    <property type="match status" value="1"/>
</dbReference>
<evidence type="ECO:0000256" key="2">
    <source>
        <dbReference type="ARBA" id="ARBA00022475"/>
    </source>
</evidence>
<dbReference type="GO" id="GO:0015188">
    <property type="term" value="F:L-isoleucine transmembrane transporter activity"/>
    <property type="evidence" value="ECO:0007669"/>
    <property type="project" value="TreeGrafter"/>
</dbReference>
<dbReference type="AlphaFoldDB" id="A0A4Y8MGI5"/>
<dbReference type="Pfam" id="PF00005">
    <property type="entry name" value="ABC_tran"/>
    <property type="match status" value="1"/>
</dbReference>
<dbReference type="InterPro" id="IPR032823">
    <property type="entry name" value="BCA_ABC_TP_C"/>
</dbReference>
<dbReference type="InterPro" id="IPR003439">
    <property type="entry name" value="ABC_transporter-like_ATP-bd"/>
</dbReference>
<evidence type="ECO:0000256" key="3">
    <source>
        <dbReference type="ARBA" id="ARBA00022519"/>
    </source>
</evidence>
<dbReference type="InterPro" id="IPR051120">
    <property type="entry name" value="ABC_AA/LPS_Transport"/>
</dbReference>
<dbReference type="GO" id="GO:1903806">
    <property type="term" value="P:L-isoleucine import across plasma membrane"/>
    <property type="evidence" value="ECO:0007669"/>
    <property type="project" value="TreeGrafter"/>
</dbReference>
<organism evidence="7 8">
    <name type="scientific">Paraburkholderia dipogonis</name>
    <dbReference type="NCBI Taxonomy" id="1211383"/>
    <lineage>
        <taxon>Bacteria</taxon>
        <taxon>Pseudomonadati</taxon>
        <taxon>Pseudomonadota</taxon>
        <taxon>Betaproteobacteria</taxon>
        <taxon>Burkholderiales</taxon>
        <taxon>Burkholderiaceae</taxon>
        <taxon>Paraburkholderia</taxon>
    </lineage>
</organism>
<name>A0A4Y8MGI5_9BURK</name>
<comment type="caution">
    <text evidence="7">The sequence shown here is derived from an EMBL/GenBank/DDBJ whole genome shotgun (WGS) entry which is preliminary data.</text>
</comment>
<dbReference type="GO" id="GO:0042941">
    <property type="term" value="P:D-alanine transmembrane transport"/>
    <property type="evidence" value="ECO:0007669"/>
    <property type="project" value="TreeGrafter"/>
</dbReference>
<keyword evidence="5 7" id="KW-0067">ATP-binding</keyword>
<evidence type="ECO:0000256" key="4">
    <source>
        <dbReference type="ARBA" id="ARBA00022741"/>
    </source>
</evidence>
<evidence type="ECO:0000256" key="1">
    <source>
        <dbReference type="ARBA" id="ARBA00022448"/>
    </source>
</evidence>
<accession>A0A4Y8MGI5</accession>
<evidence type="ECO:0000313" key="8">
    <source>
        <dbReference type="Proteomes" id="UP000297385"/>
    </source>
</evidence>
<dbReference type="GO" id="GO:1903805">
    <property type="term" value="P:L-valine import across plasma membrane"/>
    <property type="evidence" value="ECO:0007669"/>
    <property type="project" value="TreeGrafter"/>
</dbReference>
<dbReference type="GO" id="GO:0015808">
    <property type="term" value="P:L-alanine transport"/>
    <property type="evidence" value="ECO:0007669"/>
    <property type="project" value="TreeGrafter"/>
</dbReference>
<dbReference type="InterPro" id="IPR027417">
    <property type="entry name" value="P-loop_NTPase"/>
</dbReference>
<dbReference type="Gene3D" id="3.40.50.300">
    <property type="entry name" value="P-loop containing nucleotide triphosphate hydrolases"/>
    <property type="match status" value="1"/>
</dbReference>
<dbReference type="SMART" id="SM00382">
    <property type="entry name" value="AAA"/>
    <property type="match status" value="1"/>
</dbReference>
<sequence>MMLELRSVTKSFGALSVITDVTLSVHDGEVVGVLGPNGAGKSTLFNLINGNVRTTSGSIVYEGRDIGRVAPWNRCRMGIGRTFQIPKPFRSLSVFENVLVGAVHGNGRSVSEGRSLAIAALDLAELSHRAETLAGDLGLLDLKRLELAKALAVQPKLLLLDEIAGGLTDAECDTLLNIIGKVHREGATVIWVEHVIHALTRIATRLVVLGEGRIIASGTPDQVLRDRRVLEIYMGEMEL</sequence>